<proteinExistence type="predicted"/>
<dbReference type="KEGG" id="abas:ACPOL_5038"/>
<evidence type="ECO:0000259" key="5">
    <source>
        <dbReference type="PROSITE" id="PS51352"/>
    </source>
</evidence>
<dbReference type="EMBL" id="CP030840">
    <property type="protein sequence ID" value="AXC14296.1"/>
    <property type="molecule type" value="Genomic_DNA"/>
</dbReference>
<evidence type="ECO:0000256" key="3">
    <source>
        <dbReference type="ARBA" id="ARBA00023157"/>
    </source>
</evidence>
<dbReference type="GO" id="GO:0006950">
    <property type="term" value="P:response to stress"/>
    <property type="evidence" value="ECO:0007669"/>
    <property type="project" value="UniProtKB-ARBA"/>
</dbReference>
<accession>A0A2Z5G6W6</accession>
<organism evidence="6 7">
    <name type="scientific">Acidisarcina polymorpha</name>
    <dbReference type="NCBI Taxonomy" id="2211140"/>
    <lineage>
        <taxon>Bacteria</taxon>
        <taxon>Pseudomonadati</taxon>
        <taxon>Acidobacteriota</taxon>
        <taxon>Terriglobia</taxon>
        <taxon>Terriglobales</taxon>
        <taxon>Acidobacteriaceae</taxon>
        <taxon>Acidisarcina</taxon>
    </lineage>
</organism>
<comment type="subcellular location">
    <subcellularLocation>
        <location evidence="1">Cell envelope</location>
    </subcellularLocation>
</comment>
<dbReference type="SUPFAM" id="SSF52833">
    <property type="entry name" value="Thioredoxin-like"/>
    <property type="match status" value="1"/>
</dbReference>
<dbReference type="Gene3D" id="3.40.30.10">
    <property type="entry name" value="Glutaredoxin"/>
    <property type="match status" value="1"/>
</dbReference>
<dbReference type="CDD" id="cd02966">
    <property type="entry name" value="TlpA_like_family"/>
    <property type="match status" value="1"/>
</dbReference>
<dbReference type="PROSITE" id="PS51352">
    <property type="entry name" value="THIOREDOXIN_2"/>
    <property type="match status" value="1"/>
</dbReference>
<reference evidence="6 7" key="1">
    <citation type="journal article" date="2018" name="Front. Microbiol.">
        <title>Hydrolytic Capabilities as a Key to Environmental Success: Chitinolytic and Cellulolytic Acidobacteria From Acidic Sub-arctic Soils and Boreal Peatlands.</title>
        <authorList>
            <person name="Belova S.E."/>
            <person name="Ravin N.V."/>
            <person name="Pankratov T.A."/>
            <person name="Rakitin A.L."/>
            <person name="Ivanova A.A."/>
            <person name="Beletsky A.V."/>
            <person name="Mardanov A.V."/>
            <person name="Sinninghe Damste J.S."/>
            <person name="Dedysh S.N."/>
        </authorList>
    </citation>
    <scope>NUCLEOTIDE SEQUENCE [LARGE SCALE GENOMIC DNA]</scope>
    <source>
        <strain evidence="6 7">SBC82</strain>
    </source>
</reference>
<dbReference type="SUPFAM" id="SSF48452">
    <property type="entry name" value="TPR-like"/>
    <property type="match status" value="1"/>
</dbReference>
<dbReference type="GO" id="GO:0016491">
    <property type="term" value="F:oxidoreductase activity"/>
    <property type="evidence" value="ECO:0007669"/>
    <property type="project" value="InterPro"/>
</dbReference>
<evidence type="ECO:0000313" key="6">
    <source>
        <dbReference type="EMBL" id="AXC14296.1"/>
    </source>
</evidence>
<dbReference type="GO" id="GO:0030313">
    <property type="term" value="C:cell envelope"/>
    <property type="evidence" value="ECO:0007669"/>
    <property type="project" value="UniProtKB-SubCell"/>
</dbReference>
<dbReference type="Proteomes" id="UP000253606">
    <property type="component" value="Chromosome"/>
</dbReference>
<dbReference type="PANTHER" id="PTHR42852">
    <property type="entry name" value="THIOL:DISULFIDE INTERCHANGE PROTEIN DSBE"/>
    <property type="match status" value="1"/>
</dbReference>
<dbReference type="GO" id="GO:0016209">
    <property type="term" value="F:antioxidant activity"/>
    <property type="evidence" value="ECO:0007669"/>
    <property type="project" value="InterPro"/>
</dbReference>
<protein>
    <submittedName>
        <fullName evidence="6">Thiol:disulfide interchange protein</fullName>
    </submittedName>
</protein>
<keyword evidence="4" id="KW-0676">Redox-active center</keyword>
<dbReference type="InterPro" id="IPR050553">
    <property type="entry name" value="Thioredoxin_ResA/DsbE_sf"/>
</dbReference>
<evidence type="ECO:0000256" key="1">
    <source>
        <dbReference type="ARBA" id="ARBA00004196"/>
    </source>
</evidence>
<keyword evidence="3" id="KW-1015">Disulfide bond</keyword>
<dbReference type="PANTHER" id="PTHR42852:SF6">
    <property type="entry name" value="THIOL:DISULFIDE INTERCHANGE PROTEIN DSBE"/>
    <property type="match status" value="1"/>
</dbReference>
<dbReference type="InterPro" id="IPR036249">
    <property type="entry name" value="Thioredoxin-like_sf"/>
</dbReference>
<dbReference type="GO" id="GO:0017004">
    <property type="term" value="P:cytochrome complex assembly"/>
    <property type="evidence" value="ECO:0007669"/>
    <property type="project" value="UniProtKB-KW"/>
</dbReference>
<dbReference type="InterPro" id="IPR000866">
    <property type="entry name" value="AhpC/TSA"/>
</dbReference>
<dbReference type="InterPro" id="IPR011990">
    <property type="entry name" value="TPR-like_helical_dom_sf"/>
</dbReference>
<dbReference type="InterPro" id="IPR013766">
    <property type="entry name" value="Thioredoxin_domain"/>
</dbReference>
<evidence type="ECO:0000256" key="4">
    <source>
        <dbReference type="ARBA" id="ARBA00023284"/>
    </source>
</evidence>
<name>A0A2Z5G6W6_9BACT</name>
<dbReference type="AlphaFoldDB" id="A0A2Z5G6W6"/>
<dbReference type="Pfam" id="PF00578">
    <property type="entry name" value="AhpC-TSA"/>
    <property type="match status" value="1"/>
</dbReference>
<evidence type="ECO:0000256" key="2">
    <source>
        <dbReference type="ARBA" id="ARBA00022748"/>
    </source>
</evidence>
<evidence type="ECO:0000313" key="7">
    <source>
        <dbReference type="Proteomes" id="UP000253606"/>
    </source>
</evidence>
<gene>
    <name evidence="6" type="ORF">ACPOL_5038</name>
</gene>
<feature type="domain" description="Thioredoxin" evidence="5">
    <location>
        <begin position="145"/>
        <end position="286"/>
    </location>
</feature>
<sequence>MWALDAFKRAAKQDANCAACDQQIITLGLKLDDYKAALAAGEHIVTLVHNQKDIATAHFLFATALLRAGTAKHKDDLLSRSGQEFQAAVLADPTLHQAIFGDAMTMASLNQDAAAKTRFADYLKVADQNAIDFKRAQRYSERPELVRAQMAPAFTVKTIDNRVVSLDDLAGKVVLIDFWATWCGPCREALPHLKEIARKFAGRPLVVMSISLDRDDAKWRNFVAKNEMTWIQSRDDGFQGQVAPLFGVHAIPATFTIDADGVLQDQHVGDSAIQDKLKKLTARAQALQNQVQAQVHPAGGS</sequence>
<keyword evidence="7" id="KW-1185">Reference proteome</keyword>
<keyword evidence="2" id="KW-0201">Cytochrome c-type biogenesis</keyword>